<keyword evidence="1" id="KW-0808">Transferase</keyword>
<evidence type="ECO:0000259" key="3">
    <source>
        <dbReference type="Pfam" id="PF00294"/>
    </source>
</evidence>
<dbReference type="InterPro" id="IPR011611">
    <property type="entry name" value="PfkB_dom"/>
</dbReference>
<dbReference type="RefSeq" id="WP_092780983.1">
    <property type="nucleotide sequence ID" value="NZ_FORA01000003.1"/>
</dbReference>
<dbReference type="EMBL" id="FORA01000003">
    <property type="protein sequence ID" value="SFJ30349.1"/>
    <property type="molecule type" value="Genomic_DNA"/>
</dbReference>
<evidence type="ECO:0000313" key="4">
    <source>
        <dbReference type="EMBL" id="SFJ30349.1"/>
    </source>
</evidence>
<dbReference type="Gene3D" id="3.40.1190.20">
    <property type="match status" value="1"/>
</dbReference>
<evidence type="ECO:0000256" key="1">
    <source>
        <dbReference type="ARBA" id="ARBA00022679"/>
    </source>
</evidence>
<evidence type="ECO:0000256" key="2">
    <source>
        <dbReference type="ARBA" id="ARBA00022777"/>
    </source>
</evidence>
<organism evidence="4 5">
    <name type="scientific">Jannaschia pohangensis</name>
    <dbReference type="NCBI Taxonomy" id="390807"/>
    <lineage>
        <taxon>Bacteria</taxon>
        <taxon>Pseudomonadati</taxon>
        <taxon>Pseudomonadota</taxon>
        <taxon>Alphaproteobacteria</taxon>
        <taxon>Rhodobacterales</taxon>
        <taxon>Roseobacteraceae</taxon>
        <taxon>Jannaschia</taxon>
    </lineage>
</organism>
<dbReference type="Proteomes" id="UP000199110">
    <property type="component" value="Unassembled WGS sequence"/>
</dbReference>
<sequence length="299" mass="31229">MTDAPVLVLGAASWNRMVHVSDLPQGISATIFDARETKGAGSTGVGKAMALAALGHPVMLHCALGRDEPADRIVAECVGRGIAMLVDRTDAPTPRHLNIMDSRGGRYSLFVEGGDPAPVIDRPRLQSVIAAAPVIFLSLCASSKAILPLLADVKADIHLDLHDYDGANPWYDDFIACADVIQLSDVALRDPAPVIGQLLAGRARQVVLTRGGAGAEIHTKAQRVIVPVVPARMVDSNGAGDAFSVCFWHAQTAGKSPEAAGAFAAATAAFAVECDGLFPRRVDPDAIARRAMDGRGASS</sequence>
<dbReference type="PANTHER" id="PTHR10584:SF166">
    <property type="entry name" value="RIBOKINASE"/>
    <property type="match status" value="1"/>
</dbReference>
<keyword evidence="2 4" id="KW-0418">Kinase</keyword>
<dbReference type="SUPFAM" id="SSF53613">
    <property type="entry name" value="Ribokinase-like"/>
    <property type="match status" value="1"/>
</dbReference>
<dbReference type="GO" id="GO:0016301">
    <property type="term" value="F:kinase activity"/>
    <property type="evidence" value="ECO:0007669"/>
    <property type="project" value="UniProtKB-KW"/>
</dbReference>
<evidence type="ECO:0000313" key="5">
    <source>
        <dbReference type="Proteomes" id="UP000199110"/>
    </source>
</evidence>
<reference evidence="4 5" key="1">
    <citation type="submission" date="2016-10" db="EMBL/GenBank/DDBJ databases">
        <authorList>
            <person name="de Groot N.N."/>
        </authorList>
    </citation>
    <scope>NUCLEOTIDE SEQUENCE [LARGE SCALE GENOMIC DNA]</scope>
    <source>
        <strain evidence="4 5">DSM 19073</strain>
    </source>
</reference>
<dbReference type="Pfam" id="PF00294">
    <property type="entry name" value="PfkB"/>
    <property type="match status" value="1"/>
</dbReference>
<proteinExistence type="predicted"/>
<name>A0A1I3Q9Q9_9RHOB</name>
<keyword evidence="5" id="KW-1185">Reference proteome</keyword>
<dbReference type="STRING" id="390807.SAMN04488095_2459"/>
<dbReference type="AlphaFoldDB" id="A0A1I3Q9Q9"/>
<dbReference type="OrthoDB" id="9792663at2"/>
<gene>
    <name evidence="4" type="ORF">SAMN04488095_2459</name>
</gene>
<protein>
    <submittedName>
        <fullName evidence="4">Sugar or nucleoside kinase, ribokinase family</fullName>
    </submittedName>
</protein>
<accession>A0A1I3Q9Q9</accession>
<dbReference type="InterPro" id="IPR029056">
    <property type="entry name" value="Ribokinase-like"/>
</dbReference>
<feature type="domain" description="Carbohydrate kinase PfkB" evidence="3">
    <location>
        <begin position="45"/>
        <end position="276"/>
    </location>
</feature>
<dbReference type="PANTHER" id="PTHR10584">
    <property type="entry name" value="SUGAR KINASE"/>
    <property type="match status" value="1"/>
</dbReference>